<evidence type="ECO:0000313" key="6">
    <source>
        <dbReference type="Proteomes" id="UP000611640"/>
    </source>
</evidence>
<accession>A0A7R7DL74</accession>
<proteinExistence type="inferred from homology"/>
<feature type="compositionally biased region" description="Basic and acidic residues" evidence="4">
    <location>
        <begin position="178"/>
        <end position="188"/>
    </location>
</feature>
<dbReference type="EMBL" id="AP023355">
    <property type="protein sequence ID" value="BCJ33392.1"/>
    <property type="molecule type" value="Genomic_DNA"/>
</dbReference>
<evidence type="ECO:0000256" key="4">
    <source>
        <dbReference type="SAM" id="MobiDB-lite"/>
    </source>
</evidence>
<evidence type="ECO:0008006" key="7">
    <source>
        <dbReference type="Google" id="ProtNLM"/>
    </source>
</evidence>
<dbReference type="InterPro" id="IPR002699">
    <property type="entry name" value="V_ATPase_D"/>
</dbReference>
<dbReference type="RefSeq" id="WP_203960289.1">
    <property type="nucleotide sequence ID" value="NZ_AP023355.1"/>
</dbReference>
<reference evidence="5 6" key="1">
    <citation type="submission" date="2020-08" db="EMBL/GenBank/DDBJ databases">
        <title>Whole genome shotgun sequence of Actinocatenispora thailandica NBRC 105041.</title>
        <authorList>
            <person name="Komaki H."/>
            <person name="Tamura T."/>
        </authorList>
    </citation>
    <scope>NUCLEOTIDE SEQUENCE [LARGE SCALE GENOMIC DNA]</scope>
    <source>
        <strain evidence="5 6">NBRC 105041</strain>
    </source>
</reference>
<protein>
    <recommendedName>
        <fullName evidence="7">V-type ATPase, D subunit</fullName>
    </recommendedName>
</protein>
<dbReference type="Proteomes" id="UP000611640">
    <property type="component" value="Chromosome"/>
</dbReference>
<comment type="similarity">
    <text evidence="1">Belongs to the V-ATPase D subunit family.</text>
</comment>
<keyword evidence="3" id="KW-0406">Ion transport</keyword>
<gene>
    <name evidence="5" type="ORF">Athai_08950</name>
</gene>
<dbReference type="Pfam" id="PF01813">
    <property type="entry name" value="ATP-synt_D"/>
    <property type="match status" value="1"/>
</dbReference>
<keyword evidence="6" id="KW-1185">Reference proteome</keyword>
<evidence type="ECO:0000256" key="3">
    <source>
        <dbReference type="ARBA" id="ARBA00023065"/>
    </source>
</evidence>
<feature type="region of interest" description="Disordered" evidence="4">
    <location>
        <begin position="178"/>
        <end position="215"/>
    </location>
</feature>
<evidence type="ECO:0000256" key="2">
    <source>
        <dbReference type="ARBA" id="ARBA00022448"/>
    </source>
</evidence>
<organism evidence="5 6">
    <name type="scientific">Actinocatenispora thailandica</name>
    <dbReference type="NCBI Taxonomy" id="227318"/>
    <lineage>
        <taxon>Bacteria</taxon>
        <taxon>Bacillati</taxon>
        <taxon>Actinomycetota</taxon>
        <taxon>Actinomycetes</taxon>
        <taxon>Micromonosporales</taxon>
        <taxon>Micromonosporaceae</taxon>
        <taxon>Actinocatenispora</taxon>
    </lineage>
</organism>
<dbReference type="GO" id="GO:0046961">
    <property type="term" value="F:proton-transporting ATPase activity, rotational mechanism"/>
    <property type="evidence" value="ECO:0007669"/>
    <property type="project" value="InterPro"/>
</dbReference>
<dbReference type="KEGG" id="atl:Athai_08950"/>
<dbReference type="AlphaFoldDB" id="A0A7R7DL74"/>
<keyword evidence="2" id="KW-0813">Transport</keyword>
<evidence type="ECO:0000256" key="1">
    <source>
        <dbReference type="ARBA" id="ARBA00005850"/>
    </source>
</evidence>
<feature type="compositionally biased region" description="Pro residues" evidence="4">
    <location>
        <begin position="198"/>
        <end position="208"/>
    </location>
</feature>
<name>A0A7R7DL74_9ACTN</name>
<evidence type="ECO:0000313" key="5">
    <source>
        <dbReference type="EMBL" id="BCJ33392.1"/>
    </source>
</evidence>
<dbReference type="Gene3D" id="1.10.287.3240">
    <property type="match status" value="1"/>
</dbReference>
<sequence length="215" mass="23090">MARLRVPPGRAGLAWLRHRAATAERGADLLERKLRMLRGVRRRLAADAADAARDWTDRVHDSEAWLLRTGLAGGQARLEAATPDAAASVAVDTATALGVRYPAAVTVTLPPEPAAATAVEARRAVRTALVAAGRHAAAARALAVLDAEIAATARRERALRHGWLPLLTDALSRRLVELDERDRDEATRRRLARRPGRPVGPPGEPPAPGRSGTRR</sequence>